<keyword evidence="7" id="KW-0547">Nucleotide-binding</keyword>
<evidence type="ECO:0000313" key="15">
    <source>
        <dbReference type="EMBL" id="GAA0386305.1"/>
    </source>
</evidence>
<dbReference type="Pfam" id="PF00512">
    <property type="entry name" value="HisKA"/>
    <property type="match status" value="1"/>
</dbReference>
<evidence type="ECO:0000259" key="14">
    <source>
        <dbReference type="PROSITE" id="PS50109"/>
    </source>
</evidence>
<evidence type="ECO:0000256" key="3">
    <source>
        <dbReference type="ARBA" id="ARBA00012438"/>
    </source>
</evidence>
<comment type="catalytic activity">
    <reaction evidence="1">
        <text>ATP + protein L-histidine = ADP + protein N-phospho-L-histidine.</text>
        <dbReference type="EC" id="2.7.13.3"/>
    </reaction>
</comment>
<keyword evidence="6 13" id="KW-0812">Transmembrane</keyword>
<dbReference type="InterPro" id="IPR036097">
    <property type="entry name" value="HisK_dim/P_sf"/>
</dbReference>
<feature type="domain" description="Histidine kinase" evidence="14">
    <location>
        <begin position="232"/>
        <end position="428"/>
    </location>
</feature>
<dbReference type="EMBL" id="BAAAEJ010000003">
    <property type="protein sequence ID" value="GAA0386305.1"/>
    <property type="molecule type" value="Genomic_DNA"/>
</dbReference>
<evidence type="ECO:0000313" key="16">
    <source>
        <dbReference type="Proteomes" id="UP001500791"/>
    </source>
</evidence>
<keyword evidence="16" id="KW-1185">Reference proteome</keyword>
<dbReference type="InterPro" id="IPR004358">
    <property type="entry name" value="Sig_transdc_His_kin-like_C"/>
</dbReference>
<keyword evidence="4" id="KW-0597">Phosphoprotein</keyword>
<keyword evidence="5" id="KW-0808">Transferase</keyword>
<evidence type="ECO:0000256" key="7">
    <source>
        <dbReference type="ARBA" id="ARBA00022741"/>
    </source>
</evidence>
<evidence type="ECO:0000256" key="9">
    <source>
        <dbReference type="ARBA" id="ARBA00022840"/>
    </source>
</evidence>
<evidence type="ECO:0000256" key="4">
    <source>
        <dbReference type="ARBA" id="ARBA00022553"/>
    </source>
</evidence>
<evidence type="ECO:0000256" key="11">
    <source>
        <dbReference type="ARBA" id="ARBA00023012"/>
    </source>
</evidence>
<dbReference type="CDD" id="cd00082">
    <property type="entry name" value="HisKA"/>
    <property type="match status" value="1"/>
</dbReference>
<dbReference type="EC" id="2.7.13.3" evidence="3"/>
<dbReference type="GO" id="GO:0016301">
    <property type="term" value="F:kinase activity"/>
    <property type="evidence" value="ECO:0007669"/>
    <property type="project" value="UniProtKB-KW"/>
</dbReference>
<dbReference type="Proteomes" id="UP001500791">
    <property type="component" value="Unassembled WGS sequence"/>
</dbReference>
<dbReference type="InterPro" id="IPR036890">
    <property type="entry name" value="HATPase_C_sf"/>
</dbReference>
<dbReference type="Gene3D" id="3.30.565.10">
    <property type="entry name" value="Histidine kinase-like ATPase, C-terminal domain"/>
    <property type="match status" value="1"/>
</dbReference>
<proteinExistence type="predicted"/>
<feature type="transmembrane region" description="Helical" evidence="13">
    <location>
        <begin position="152"/>
        <end position="171"/>
    </location>
</feature>
<keyword evidence="10 13" id="KW-1133">Transmembrane helix</keyword>
<evidence type="ECO:0000256" key="10">
    <source>
        <dbReference type="ARBA" id="ARBA00022989"/>
    </source>
</evidence>
<dbReference type="PRINTS" id="PR00344">
    <property type="entry name" value="BCTRLSENSOR"/>
</dbReference>
<organism evidence="15 16">
    <name type="scientific">Brevundimonas terrae</name>
    <dbReference type="NCBI Taxonomy" id="363631"/>
    <lineage>
        <taxon>Bacteria</taxon>
        <taxon>Pseudomonadati</taxon>
        <taxon>Pseudomonadota</taxon>
        <taxon>Alphaproteobacteria</taxon>
        <taxon>Caulobacterales</taxon>
        <taxon>Caulobacteraceae</taxon>
        <taxon>Brevundimonas</taxon>
    </lineage>
</organism>
<dbReference type="SMART" id="SM00388">
    <property type="entry name" value="HisKA"/>
    <property type="match status" value="1"/>
</dbReference>
<dbReference type="PANTHER" id="PTHR45436">
    <property type="entry name" value="SENSOR HISTIDINE KINASE YKOH"/>
    <property type="match status" value="1"/>
</dbReference>
<keyword evidence="9" id="KW-0067">ATP-binding</keyword>
<evidence type="ECO:0000256" key="6">
    <source>
        <dbReference type="ARBA" id="ARBA00022692"/>
    </source>
</evidence>
<sequence length="434" mass="46680">MTSMRLRIFLVLILMTSLVWGGSVVWVQLQTRAEVQRVLDRRLMESAGMVSSLIGEGQVVPVIRPPAPATGLGDGQKLSCQIWTLGGDLVAKSNSAPTQMLATSEEGFSQRTINGETWRVYTVQVPRTPYWVMVGDSLAVRDGLVGSVVQGLLLPALLGLVVLGFLIWGALDAGLRPVRRMAAALVGRDTKTLPPLDLPSDASELHPVVHAVNDLMARVMAARQRETEFTAAAAHELRTPLAGIRIQAQVAASTSDPQARADALKLIQTSVDRTARLVTNLLTLAREDEASPLNEGDRRWLTLGDLLAPLNTDKRLQIIGSERTLHVVPARFELVLSNLLTNAIAHAHQTIRIAIEDQADGPVLIVEDDGVGVSPDELSKLGQRFYRPANSRSDGSGLGLSIAKSAVIAHGAKLGFTASPLGGLRIEIHELAIR</sequence>
<accession>A0ABN0Y7V1</accession>
<comment type="subcellular location">
    <subcellularLocation>
        <location evidence="2">Membrane</location>
        <topology evidence="2">Multi-pass membrane protein</topology>
    </subcellularLocation>
</comment>
<gene>
    <name evidence="15" type="ORF">GCM10009093_11460</name>
</gene>
<dbReference type="InterPro" id="IPR005467">
    <property type="entry name" value="His_kinase_dom"/>
</dbReference>
<dbReference type="InterPro" id="IPR013727">
    <property type="entry name" value="2CSK_N"/>
</dbReference>
<dbReference type="InterPro" id="IPR003594">
    <property type="entry name" value="HATPase_dom"/>
</dbReference>
<comment type="caution">
    <text evidence="15">The sequence shown here is derived from an EMBL/GenBank/DDBJ whole genome shotgun (WGS) entry which is preliminary data.</text>
</comment>
<evidence type="ECO:0000256" key="2">
    <source>
        <dbReference type="ARBA" id="ARBA00004141"/>
    </source>
</evidence>
<protein>
    <recommendedName>
        <fullName evidence="3">histidine kinase</fullName>
        <ecNumber evidence="3">2.7.13.3</ecNumber>
    </recommendedName>
</protein>
<reference evidence="15 16" key="1">
    <citation type="journal article" date="2019" name="Int. J. Syst. Evol. Microbiol.">
        <title>The Global Catalogue of Microorganisms (GCM) 10K type strain sequencing project: providing services to taxonomists for standard genome sequencing and annotation.</title>
        <authorList>
            <consortium name="The Broad Institute Genomics Platform"/>
            <consortium name="The Broad Institute Genome Sequencing Center for Infectious Disease"/>
            <person name="Wu L."/>
            <person name="Ma J."/>
        </authorList>
    </citation>
    <scope>NUCLEOTIDE SEQUENCE [LARGE SCALE GENOMIC DNA]</scope>
    <source>
        <strain evidence="15 16">JCM 13476</strain>
    </source>
</reference>
<evidence type="ECO:0000256" key="1">
    <source>
        <dbReference type="ARBA" id="ARBA00000085"/>
    </source>
</evidence>
<dbReference type="SUPFAM" id="SSF47384">
    <property type="entry name" value="Homodimeric domain of signal transducing histidine kinase"/>
    <property type="match status" value="1"/>
</dbReference>
<keyword evidence="12 13" id="KW-0472">Membrane</keyword>
<dbReference type="PANTHER" id="PTHR45436:SF14">
    <property type="entry name" value="SENSOR PROTEIN QSEC"/>
    <property type="match status" value="1"/>
</dbReference>
<dbReference type="PROSITE" id="PS50109">
    <property type="entry name" value="HIS_KIN"/>
    <property type="match status" value="1"/>
</dbReference>
<dbReference type="Gene3D" id="1.10.287.130">
    <property type="match status" value="1"/>
</dbReference>
<dbReference type="InterPro" id="IPR050428">
    <property type="entry name" value="TCS_sensor_his_kinase"/>
</dbReference>
<evidence type="ECO:0000256" key="8">
    <source>
        <dbReference type="ARBA" id="ARBA00022777"/>
    </source>
</evidence>
<dbReference type="CDD" id="cd00075">
    <property type="entry name" value="HATPase"/>
    <property type="match status" value="1"/>
</dbReference>
<dbReference type="Pfam" id="PF02518">
    <property type="entry name" value="HATPase_c"/>
    <property type="match status" value="1"/>
</dbReference>
<dbReference type="Pfam" id="PF08521">
    <property type="entry name" value="2CSK_N"/>
    <property type="match status" value="1"/>
</dbReference>
<evidence type="ECO:0000256" key="12">
    <source>
        <dbReference type="ARBA" id="ARBA00023136"/>
    </source>
</evidence>
<name>A0ABN0Y7V1_9CAUL</name>
<dbReference type="InterPro" id="IPR003661">
    <property type="entry name" value="HisK_dim/P_dom"/>
</dbReference>
<keyword evidence="8 15" id="KW-0418">Kinase</keyword>
<evidence type="ECO:0000256" key="5">
    <source>
        <dbReference type="ARBA" id="ARBA00022679"/>
    </source>
</evidence>
<keyword evidence="11" id="KW-0902">Two-component regulatory system</keyword>
<evidence type="ECO:0000256" key="13">
    <source>
        <dbReference type="SAM" id="Phobius"/>
    </source>
</evidence>
<dbReference type="SUPFAM" id="SSF55874">
    <property type="entry name" value="ATPase domain of HSP90 chaperone/DNA topoisomerase II/histidine kinase"/>
    <property type="match status" value="1"/>
</dbReference>
<dbReference type="SMART" id="SM00387">
    <property type="entry name" value="HATPase_c"/>
    <property type="match status" value="1"/>
</dbReference>